<protein>
    <submittedName>
        <fullName evidence="2">Uncharacterized protein</fullName>
    </submittedName>
</protein>
<keyword evidence="1" id="KW-0732">Signal</keyword>
<reference evidence="2 3" key="2">
    <citation type="journal article" date="2012" name="Open Biol.">
        <title>Characteristics of nucleosomes and linker DNA regions on the genome of the basidiomycete Mixia osmundae revealed by mono- and dinucleosome mapping.</title>
        <authorList>
            <person name="Nishida H."/>
            <person name="Kondo S."/>
            <person name="Matsumoto T."/>
            <person name="Suzuki Y."/>
            <person name="Yoshikawa H."/>
            <person name="Taylor T.D."/>
            <person name="Sugiyama J."/>
        </authorList>
    </citation>
    <scope>NUCLEOTIDE SEQUENCE [LARGE SCALE GENOMIC DNA]</scope>
    <source>
        <strain evidence="3">CBS 9802 / IAM 14324 / JCM 22182 / KY 12970</strain>
    </source>
</reference>
<dbReference type="HOGENOM" id="CLU_858128_0_0_1"/>
<reference evidence="2 3" key="1">
    <citation type="journal article" date="2011" name="J. Gen. Appl. Microbiol.">
        <title>Draft genome sequencing of the enigmatic basidiomycete Mixia osmundae.</title>
        <authorList>
            <person name="Nishida H."/>
            <person name="Nagatsuka Y."/>
            <person name="Sugiyama J."/>
        </authorList>
    </citation>
    <scope>NUCLEOTIDE SEQUENCE [LARGE SCALE GENOMIC DNA]</scope>
    <source>
        <strain evidence="3">CBS 9802 / IAM 14324 / JCM 22182 / KY 12970</strain>
    </source>
</reference>
<dbReference type="InParanoid" id="G7E3Q0"/>
<feature type="chain" id="PRO_5009955714" evidence="1">
    <location>
        <begin position="21"/>
        <end position="324"/>
    </location>
</feature>
<dbReference type="PROSITE" id="PS51257">
    <property type="entry name" value="PROKAR_LIPOPROTEIN"/>
    <property type="match status" value="1"/>
</dbReference>
<dbReference type="RefSeq" id="XP_014570534.1">
    <property type="nucleotide sequence ID" value="XM_014715048.1"/>
</dbReference>
<evidence type="ECO:0000256" key="1">
    <source>
        <dbReference type="SAM" id="SignalP"/>
    </source>
</evidence>
<evidence type="ECO:0000313" key="2">
    <source>
        <dbReference type="EMBL" id="GAA97460.1"/>
    </source>
</evidence>
<feature type="signal peptide" evidence="1">
    <location>
        <begin position="1"/>
        <end position="20"/>
    </location>
</feature>
<keyword evidence="3" id="KW-1185">Reference proteome</keyword>
<dbReference type="EMBL" id="BABT02000122">
    <property type="protein sequence ID" value="GAA97460.1"/>
    <property type="molecule type" value="Genomic_DNA"/>
</dbReference>
<organism evidence="2 3">
    <name type="scientific">Mixia osmundae (strain CBS 9802 / IAM 14324 / JCM 22182 / KY 12970)</name>
    <dbReference type="NCBI Taxonomy" id="764103"/>
    <lineage>
        <taxon>Eukaryota</taxon>
        <taxon>Fungi</taxon>
        <taxon>Dikarya</taxon>
        <taxon>Basidiomycota</taxon>
        <taxon>Pucciniomycotina</taxon>
        <taxon>Mixiomycetes</taxon>
        <taxon>Mixiales</taxon>
        <taxon>Mixiaceae</taxon>
        <taxon>Mixia</taxon>
    </lineage>
</organism>
<sequence length="324" mass="35822">MRVTLLDLSLSALLLSTCACAPRQTSQYRTAIKGDGFGNILGKQFSYTSGGEHRVVLKIGPGVTLAGWSFDRLGQSSDKVNAHSIKELAIDTATAMSRVIAVEIRADIEGQFDLNNPIELSLSSKAAKCSVTATFTIPSAGSIGEASTYIASQRYAIQQNDLPLGIEIMHLYRDSDGNRFLHSRSGPAILRLQDIRTTREYWRADWVPRSPVARNAKVWAIGNKDHSTDNVIARTVVIQTPMEPWLKPLPDDEMGRLFRDCCDPLAQHTSLIQWPRKDPVNETCKGIVVCYPSRGAQCAAMWPEEFTYDCTTQCDTTWPWAPSG</sequence>
<gene>
    <name evidence="2" type="primary">Mo04139</name>
    <name evidence="2" type="ORF">E5Q_04139</name>
</gene>
<accession>G7E3Q0</accession>
<dbReference type="AlphaFoldDB" id="G7E3Q0"/>
<evidence type="ECO:0000313" key="3">
    <source>
        <dbReference type="Proteomes" id="UP000009131"/>
    </source>
</evidence>
<comment type="caution">
    <text evidence="2">The sequence shown here is derived from an EMBL/GenBank/DDBJ whole genome shotgun (WGS) entry which is preliminary data.</text>
</comment>
<dbReference type="Proteomes" id="UP000009131">
    <property type="component" value="Unassembled WGS sequence"/>
</dbReference>
<name>G7E3Q0_MIXOS</name>
<proteinExistence type="predicted"/>